<dbReference type="SUPFAM" id="SSF53955">
    <property type="entry name" value="Lysozyme-like"/>
    <property type="match status" value="1"/>
</dbReference>
<dbReference type="CDD" id="cd14744">
    <property type="entry name" value="PAAR_CT_2"/>
    <property type="match status" value="1"/>
</dbReference>
<evidence type="ECO:0000313" key="1">
    <source>
        <dbReference type="EMBL" id="EEF26807.1"/>
    </source>
</evidence>
<protein>
    <submittedName>
        <fullName evidence="1">Lysozyme, putative</fullName>
    </submittedName>
</protein>
<organism evidence="1 2">
    <name type="scientific">Ricinus communis</name>
    <name type="common">Castor bean</name>
    <dbReference type="NCBI Taxonomy" id="3988"/>
    <lineage>
        <taxon>Eukaryota</taxon>
        <taxon>Viridiplantae</taxon>
        <taxon>Streptophyta</taxon>
        <taxon>Embryophyta</taxon>
        <taxon>Tracheophyta</taxon>
        <taxon>Spermatophyta</taxon>
        <taxon>Magnoliopsida</taxon>
        <taxon>eudicotyledons</taxon>
        <taxon>Gunneridae</taxon>
        <taxon>Pentapetalae</taxon>
        <taxon>rosids</taxon>
        <taxon>fabids</taxon>
        <taxon>Malpighiales</taxon>
        <taxon>Euphorbiaceae</taxon>
        <taxon>Acalyphoideae</taxon>
        <taxon>Acalypheae</taxon>
        <taxon>Ricinus</taxon>
    </lineage>
</organism>
<dbReference type="Proteomes" id="UP000008311">
    <property type="component" value="Unassembled WGS sequence"/>
</dbReference>
<evidence type="ECO:0000313" key="2">
    <source>
        <dbReference type="Proteomes" id="UP000008311"/>
    </source>
</evidence>
<reference evidence="2" key="1">
    <citation type="journal article" date="2010" name="Nat. Biotechnol.">
        <title>Draft genome sequence of the oilseed species Ricinus communis.</title>
        <authorList>
            <person name="Chan A.P."/>
            <person name="Crabtree J."/>
            <person name="Zhao Q."/>
            <person name="Lorenzi H."/>
            <person name="Orvis J."/>
            <person name="Puiu D."/>
            <person name="Melake-Berhan A."/>
            <person name="Jones K.M."/>
            <person name="Redman J."/>
            <person name="Chen G."/>
            <person name="Cahoon E.B."/>
            <person name="Gedil M."/>
            <person name="Stanke M."/>
            <person name="Haas B.J."/>
            <person name="Wortman J.R."/>
            <person name="Fraser-Liggett C.M."/>
            <person name="Ravel J."/>
            <person name="Rabinowicz P.D."/>
        </authorList>
    </citation>
    <scope>NUCLEOTIDE SEQUENCE [LARGE SCALE GENOMIC DNA]</scope>
    <source>
        <strain evidence="2">cv. Hale</strain>
    </source>
</reference>
<dbReference type="AlphaFoldDB" id="B9TBF9"/>
<dbReference type="InterPro" id="IPR023346">
    <property type="entry name" value="Lysozyme-like_dom_sf"/>
</dbReference>
<dbReference type="Gene3D" id="1.10.530.10">
    <property type="match status" value="1"/>
</dbReference>
<dbReference type="EMBL" id="EQ976468">
    <property type="protein sequence ID" value="EEF26807.1"/>
    <property type="molecule type" value="Genomic_DNA"/>
</dbReference>
<name>B9TBF9_RICCO</name>
<dbReference type="InParanoid" id="B9TBF9"/>
<keyword evidence="2" id="KW-1185">Reference proteome</keyword>
<sequence>MTTTGGKVISASSHGSINGVAIALEGDVIFCPACKLEGKIVCAGARIPETWNGKNVALENDLCACGCTSHPRLVPNQSVKYQITGEADADMPQATAPATNTVMTFDDKYVLIDEETGIPLAKTEYALRRTNGQAFLKAIAEAEGGGYDFKYGAVKGKRNDPWRFTDFSTHPGHGCDGVTTAAGMYQINKATWQYHGEGRMGRTDFTPETQDLIAVSILRDLGIIDKIEEGDIESGLSAASHSWAALPVGRGSAGRHNQPHVTFEHFEAAYRAAGGTTR</sequence>
<accession>B9TBF9</accession>
<dbReference type="InterPro" id="IPR008727">
    <property type="entry name" value="PAAR_motif"/>
</dbReference>
<proteinExistence type="predicted"/>
<dbReference type="Pfam" id="PF05488">
    <property type="entry name" value="PAAR_motif"/>
    <property type="match status" value="1"/>
</dbReference>
<gene>
    <name evidence="1" type="ORF">RCOM_0044910</name>
</gene>